<feature type="compositionally biased region" description="Basic residues" evidence="1">
    <location>
        <begin position="12"/>
        <end position="22"/>
    </location>
</feature>
<name>A0A395N5F2_9HYPO</name>
<keyword evidence="3" id="KW-1185">Reference proteome</keyword>
<gene>
    <name evidence="2" type="ORF">FIE12Z_632</name>
</gene>
<comment type="caution">
    <text evidence="2">The sequence shown here is derived from an EMBL/GenBank/DDBJ whole genome shotgun (WGS) entry which is preliminary data.</text>
</comment>
<proteinExistence type="predicted"/>
<protein>
    <submittedName>
        <fullName evidence="2">Uncharacterized protein</fullName>
    </submittedName>
</protein>
<feature type="region of interest" description="Disordered" evidence="1">
    <location>
        <begin position="1"/>
        <end position="27"/>
    </location>
</feature>
<dbReference type="EMBL" id="PXXK01000010">
    <property type="protein sequence ID" value="RFN55120.1"/>
    <property type="molecule type" value="Genomic_DNA"/>
</dbReference>
<dbReference type="Proteomes" id="UP000265631">
    <property type="component" value="Unassembled WGS sequence"/>
</dbReference>
<dbReference type="AlphaFoldDB" id="A0A395N5F2"/>
<organism evidence="2 3">
    <name type="scientific">Fusarium flagelliforme</name>
    <dbReference type="NCBI Taxonomy" id="2675880"/>
    <lineage>
        <taxon>Eukaryota</taxon>
        <taxon>Fungi</taxon>
        <taxon>Dikarya</taxon>
        <taxon>Ascomycota</taxon>
        <taxon>Pezizomycotina</taxon>
        <taxon>Sordariomycetes</taxon>
        <taxon>Hypocreomycetidae</taxon>
        <taxon>Hypocreales</taxon>
        <taxon>Nectriaceae</taxon>
        <taxon>Fusarium</taxon>
        <taxon>Fusarium incarnatum-equiseti species complex</taxon>
    </lineage>
</organism>
<evidence type="ECO:0000256" key="1">
    <source>
        <dbReference type="SAM" id="MobiDB-lite"/>
    </source>
</evidence>
<evidence type="ECO:0000313" key="3">
    <source>
        <dbReference type="Proteomes" id="UP000265631"/>
    </source>
</evidence>
<reference evidence="2 3" key="1">
    <citation type="journal article" date="2018" name="PLoS Pathog.">
        <title>Evolution of structural diversity of trichothecenes, a family of toxins produced by plant pathogenic and entomopathogenic fungi.</title>
        <authorList>
            <person name="Proctor R.H."/>
            <person name="McCormick S.P."/>
            <person name="Kim H.S."/>
            <person name="Cardoza R.E."/>
            <person name="Stanley A.M."/>
            <person name="Lindo L."/>
            <person name="Kelly A."/>
            <person name="Brown D.W."/>
            <person name="Lee T."/>
            <person name="Vaughan M.M."/>
            <person name="Alexander N.J."/>
            <person name="Busman M."/>
            <person name="Gutierrez S."/>
        </authorList>
    </citation>
    <scope>NUCLEOTIDE SEQUENCE [LARGE SCALE GENOMIC DNA]</scope>
    <source>
        <strain evidence="2 3">NRRL 13405</strain>
    </source>
</reference>
<evidence type="ECO:0000313" key="2">
    <source>
        <dbReference type="EMBL" id="RFN55120.1"/>
    </source>
</evidence>
<accession>A0A395N5F2</accession>
<sequence length="76" mass="8268">MAGTRIDAASGAKKHNTKKKPNTKSLSEESMAGAIAFDWYVICPGRSLSQAQRKAMIQPAIAIRLEDLSEDLVPRP</sequence>